<name>A0A1H9H0B7_9BACI</name>
<dbReference type="Pfam" id="PF11553">
    <property type="entry name" value="DUF3231"/>
    <property type="match status" value="2"/>
</dbReference>
<dbReference type="Gene3D" id="1.20.1260.10">
    <property type="match status" value="2"/>
</dbReference>
<evidence type="ECO:0000313" key="2">
    <source>
        <dbReference type="Proteomes" id="UP000199427"/>
    </source>
</evidence>
<dbReference type="EMBL" id="FOES01000017">
    <property type="protein sequence ID" value="SEQ55754.1"/>
    <property type="molecule type" value="Genomic_DNA"/>
</dbReference>
<accession>A0A1H9H0B7</accession>
<evidence type="ECO:0008006" key="3">
    <source>
        <dbReference type="Google" id="ProtNLM"/>
    </source>
</evidence>
<dbReference type="InterPro" id="IPR021617">
    <property type="entry name" value="DUF3231"/>
</dbReference>
<gene>
    <name evidence="1" type="ORF">SAMN05216362_11738</name>
</gene>
<organism evidence="1 2">
    <name type="scientific">Piscibacillus halophilus</name>
    <dbReference type="NCBI Taxonomy" id="571933"/>
    <lineage>
        <taxon>Bacteria</taxon>
        <taxon>Bacillati</taxon>
        <taxon>Bacillota</taxon>
        <taxon>Bacilli</taxon>
        <taxon>Bacillales</taxon>
        <taxon>Bacillaceae</taxon>
        <taxon>Piscibacillus</taxon>
    </lineage>
</organism>
<dbReference type="InterPro" id="IPR012347">
    <property type="entry name" value="Ferritin-like"/>
</dbReference>
<keyword evidence="2" id="KW-1185">Reference proteome</keyword>
<evidence type="ECO:0000313" key="1">
    <source>
        <dbReference type="EMBL" id="SEQ55754.1"/>
    </source>
</evidence>
<proteinExistence type="predicted"/>
<sequence>MLSYFMDNVQDKEIKKVVELALDLSKSYKRDIEKIFNKESFPVPIGFTVDEDVNFEAPRLFDDEFYLYYLQYTVKAGLSLYSAAIPIVTRKDIREFFVRVEHETAKLAGILHDVLKAKGLLMNSPTMPNPKKVEFVNNQSFLNGYFGDKRSLHGLEIAHLFDNINNDVISKALVLAFSQGAQDQKIKKFLERGVKINQKHIEMLSKKLTDDNLPSPSLLDHLVTTSTTPPFSDKLMVAHKLDMFSMKIRAYANGASLNGRRDLGALYSRCILDVSLYVEDAANIMINQGWLEQPPIAVDREKLH</sequence>
<dbReference type="AlphaFoldDB" id="A0A1H9H0B7"/>
<dbReference type="STRING" id="571933.SAMN05216362_11738"/>
<dbReference type="Proteomes" id="UP000199427">
    <property type="component" value="Unassembled WGS sequence"/>
</dbReference>
<protein>
    <recommendedName>
        <fullName evidence="3">DUF3231 family protein</fullName>
    </recommendedName>
</protein>
<reference evidence="1 2" key="1">
    <citation type="submission" date="2016-10" db="EMBL/GenBank/DDBJ databases">
        <authorList>
            <person name="de Groot N.N."/>
        </authorList>
    </citation>
    <scope>NUCLEOTIDE SEQUENCE [LARGE SCALE GENOMIC DNA]</scope>
    <source>
        <strain evidence="1 2">DSM 21633</strain>
    </source>
</reference>